<comment type="similarity">
    <text evidence="2 7">Belongs to the FlgA family.</text>
</comment>
<evidence type="ECO:0000256" key="8">
    <source>
        <dbReference type="SAM" id="MobiDB-lite"/>
    </source>
</evidence>
<dbReference type="Gene3D" id="3.90.1210.10">
    <property type="entry name" value="Antifreeze-like/N-acetylneuraminic acid synthase C-terminal domain"/>
    <property type="match status" value="1"/>
</dbReference>
<dbReference type="GO" id="GO:0044780">
    <property type="term" value="P:bacterial-type flagellum assembly"/>
    <property type="evidence" value="ECO:0007669"/>
    <property type="project" value="InterPro"/>
</dbReference>
<evidence type="ECO:0000256" key="2">
    <source>
        <dbReference type="ARBA" id="ARBA00010474"/>
    </source>
</evidence>
<dbReference type="Proteomes" id="UP001156870">
    <property type="component" value="Unassembled WGS sequence"/>
</dbReference>
<evidence type="ECO:0000256" key="6">
    <source>
        <dbReference type="ARBA" id="ARBA00025643"/>
    </source>
</evidence>
<dbReference type="Pfam" id="PF17656">
    <property type="entry name" value="ChapFlgA_N"/>
    <property type="match status" value="1"/>
</dbReference>
<dbReference type="InterPro" id="IPR039246">
    <property type="entry name" value="Flagellar_FlgA"/>
</dbReference>
<keyword evidence="10" id="KW-0282">Flagellum</keyword>
<evidence type="ECO:0000259" key="9">
    <source>
        <dbReference type="SMART" id="SM00858"/>
    </source>
</evidence>
<sequence length="247" mass="27370">MTPHSSHAADYSVTDHSVTDYSNEKLNKSSTRKETLYENLNDLTALVADTVQDHFEQLQQYDDIDIKVNPPDPRLKLVRCEQPISVKILSTRATSRITSQVRCESQTPWSVYITSSVALFHNVVVATSPLAKGNALRQEDLELQKRDVSRLGKGFLLNTDSAIGMELRRPLRLGEPLRETLLIPPQVIDRGDTVAITAISQQVSVVANGTALSNGRTGDKIRVRNENSDRVVRAEVTGPGEVTIQIK</sequence>
<name>A0AA37T1Q1_9GAMM</name>
<evidence type="ECO:0000256" key="5">
    <source>
        <dbReference type="ARBA" id="ARBA00022764"/>
    </source>
</evidence>
<dbReference type="InterPro" id="IPR017585">
    <property type="entry name" value="SAF_FlgA"/>
</dbReference>
<dbReference type="InterPro" id="IPR041231">
    <property type="entry name" value="FlgA_N"/>
</dbReference>
<proteinExistence type="inferred from homology"/>
<reference evidence="10 11" key="1">
    <citation type="journal article" date="2014" name="Int. J. Syst. Evol. Microbiol.">
        <title>Complete genome sequence of Corynebacterium casei LMG S-19264T (=DSM 44701T), isolated from a smear-ripened cheese.</title>
        <authorList>
            <consortium name="US DOE Joint Genome Institute (JGI-PGF)"/>
            <person name="Walter F."/>
            <person name="Albersmeier A."/>
            <person name="Kalinowski J."/>
            <person name="Ruckert C."/>
        </authorList>
    </citation>
    <scope>NUCLEOTIDE SEQUENCE [LARGE SCALE GENOMIC DNA]</scope>
    <source>
        <strain evidence="10 11">NBRC 110095</strain>
    </source>
</reference>
<evidence type="ECO:0000313" key="10">
    <source>
        <dbReference type="EMBL" id="GLS24459.1"/>
    </source>
</evidence>
<gene>
    <name evidence="10" type="ORF">GCM10007877_01700</name>
</gene>
<dbReference type="CDD" id="cd11614">
    <property type="entry name" value="SAF_CpaB_FlgA_like"/>
    <property type="match status" value="1"/>
</dbReference>
<evidence type="ECO:0000256" key="1">
    <source>
        <dbReference type="ARBA" id="ARBA00004418"/>
    </source>
</evidence>
<keyword evidence="11" id="KW-1185">Reference proteome</keyword>
<keyword evidence="10" id="KW-0966">Cell projection</keyword>
<protein>
    <recommendedName>
        <fullName evidence="3 7">Flagella basal body P-ring formation protein FlgA</fullName>
    </recommendedName>
</protein>
<comment type="function">
    <text evidence="6 7">Involved in the assembly process of the P-ring formation. It may associate with FlgF on the rod constituting a structure essential for the P-ring assembly or may act as a modulator protein for the P-ring assembly.</text>
</comment>
<keyword evidence="7" id="KW-1005">Bacterial flagellum biogenesis</keyword>
<evidence type="ECO:0000313" key="11">
    <source>
        <dbReference type="Proteomes" id="UP001156870"/>
    </source>
</evidence>
<feature type="compositionally biased region" description="Basic and acidic residues" evidence="8">
    <location>
        <begin position="22"/>
        <end position="31"/>
    </location>
</feature>
<dbReference type="InterPro" id="IPR013974">
    <property type="entry name" value="SAF"/>
</dbReference>
<keyword evidence="10" id="KW-0969">Cilium</keyword>
<comment type="subcellular location">
    <subcellularLocation>
        <location evidence="1 7">Periplasm</location>
    </subcellularLocation>
</comment>
<dbReference type="NCBIfam" id="TIGR03170">
    <property type="entry name" value="flgA_cterm"/>
    <property type="match status" value="1"/>
</dbReference>
<accession>A0AA37T1Q1</accession>
<dbReference type="PANTHER" id="PTHR36307:SF1">
    <property type="entry name" value="FLAGELLA BASAL BODY P-RING FORMATION PROTEIN FLGA"/>
    <property type="match status" value="1"/>
</dbReference>
<comment type="caution">
    <text evidence="10">The sequence shown here is derived from an EMBL/GenBank/DDBJ whole genome shotgun (WGS) entry which is preliminary data.</text>
</comment>
<dbReference type="PANTHER" id="PTHR36307">
    <property type="entry name" value="FLAGELLA BASAL BODY P-RING FORMATION PROTEIN FLGA"/>
    <property type="match status" value="1"/>
</dbReference>
<dbReference type="Pfam" id="PF13144">
    <property type="entry name" value="ChapFlgA"/>
    <property type="match status" value="1"/>
</dbReference>
<dbReference type="EMBL" id="BSPD01000005">
    <property type="protein sequence ID" value="GLS24459.1"/>
    <property type="molecule type" value="Genomic_DNA"/>
</dbReference>
<dbReference type="Gene3D" id="2.30.30.760">
    <property type="match status" value="1"/>
</dbReference>
<keyword evidence="4" id="KW-0732">Signal</keyword>
<dbReference type="AlphaFoldDB" id="A0AA37T1Q1"/>
<feature type="region of interest" description="Disordered" evidence="8">
    <location>
        <begin position="1"/>
        <end position="31"/>
    </location>
</feature>
<feature type="domain" description="SAF" evidence="9">
    <location>
        <begin position="121"/>
        <end position="183"/>
    </location>
</feature>
<evidence type="ECO:0000256" key="4">
    <source>
        <dbReference type="ARBA" id="ARBA00022729"/>
    </source>
</evidence>
<organism evidence="10 11">
    <name type="scientific">Marinibactrum halimedae</name>
    <dbReference type="NCBI Taxonomy" id="1444977"/>
    <lineage>
        <taxon>Bacteria</taxon>
        <taxon>Pseudomonadati</taxon>
        <taxon>Pseudomonadota</taxon>
        <taxon>Gammaproteobacteria</taxon>
        <taxon>Cellvibrionales</taxon>
        <taxon>Cellvibrionaceae</taxon>
        <taxon>Marinibactrum</taxon>
    </lineage>
</organism>
<evidence type="ECO:0000256" key="7">
    <source>
        <dbReference type="RuleBase" id="RU362063"/>
    </source>
</evidence>
<dbReference type="SMART" id="SM00858">
    <property type="entry name" value="SAF"/>
    <property type="match status" value="1"/>
</dbReference>
<keyword evidence="5 7" id="KW-0574">Periplasm</keyword>
<evidence type="ECO:0000256" key="3">
    <source>
        <dbReference type="ARBA" id="ARBA00014754"/>
    </source>
</evidence>
<dbReference type="GO" id="GO:0042597">
    <property type="term" value="C:periplasmic space"/>
    <property type="evidence" value="ECO:0007669"/>
    <property type="project" value="UniProtKB-SubCell"/>
</dbReference>